<keyword evidence="3" id="KW-1185">Reference proteome</keyword>
<dbReference type="PANTHER" id="PTHR46929">
    <property type="entry name" value="EXPRESSED PROTEIN"/>
    <property type="match status" value="1"/>
</dbReference>
<sequence length="217" mass="25575">MNPMAFFKLCETLEGKRLLASIMNMSIKEQILMSLHLVGHNVRFRAIRGRFFLLQAILKLYLEFVNSSNSSTPVKILNNSSGIDPNNQIMREVDLEFSSNTHRKRMSQREEREENQAWIVPVIIWKKRKMKEVNKEKETQFRWLKLMLKKLLAFLASEIQKENRPNNSFKSSSYVAAVNAISKKFNVRCLPEHINNHLKTVKMHGLSQRQRIWFWVG</sequence>
<reference evidence="2" key="1">
    <citation type="submission" date="2022-04" db="EMBL/GenBank/DDBJ databases">
        <title>Carnegiea gigantea Genome sequencing and assembly v2.</title>
        <authorList>
            <person name="Copetti D."/>
            <person name="Sanderson M.J."/>
            <person name="Burquez A."/>
            <person name="Wojciechowski M.F."/>
        </authorList>
    </citation>
    <scope>NUCLEOTIDE SEQUENCE</scope>
    <source>
        <strain evidence="2">SGP5-SGP5p</strain>
        <tissue evidence="2">Aerial part</tissue>
    </source>
</reference>
<gene>
    <name evidence="2" type="ORF">Cgig2_015412</name>
</gene>
<feature type="domain" description="DUF8040" evidence="1">
    <location>
        <begin position="1"/>
        <end position="51"/>
    </location>
</feature>
<evidence type="ECO:0000313" key="3">
    <source>
        <dbReference type="Proteomes" id="UP001153076"/>
    </source>
</evidence>
<dbReference type="OrthoDB" id="1851308at2759"/>
<dbReference type="EMBL" id="JAKOGI010000405">
    <property type="protein sequence ID" value="KAJ8435557.1"/>
    <property type="molecule type" value="Genomic_DNA"/>
</dbReference>
<dbReference type="AlphaFoldDB" id="A0A9Q1K366"/>
<dbReference type="Pfam" id="PF26138">
    <property type="entry name" value="DUF8040"/>
    <property type="match status" value="1"/>
</dbReference>
<dbReference type="Proteomes" id="UP001153076">
    <property type="component" value="Unassembled WGS sequence"/>
</dbReference>
<name>A0A9Q1K366_9CARY</name>
<evidence type="ECO:0000313" key="2">
    <source>
        <dbReference type="EMBL" id="KAJ8435557.1"/>
    </source>
</evidence>
<accession>A0A9Q1K366</accession>
<comment type="caution">
    <text evidence="2">The sequence shown here is derived from an EMBL/GenBank/DDBJ whole genome shotgun (WGS) entry which is preliminary data.</text>
</comment>
<organism evidence="2 3">
    <name type="scientific">Carnegiea gigantea</name>
    <dbReference type="NCBI Taxonomy" id="171969"/>
    <lineage>
        <taxon>Eukaryota</taxon>
        <taxon>Viridiplantae</taxon>
        <taxon>Streptophyta</taxon>
        <taxon>Embryophyta</taxon>
        <taxon>Tracheophyta</taxon>
        <taxon>Spermatophyta</taxon>
        <taxon>Magnoliopsida</taxon>
        <taxon>eudicotyledons</taxon>
        <taxon>Gunneridae</taxon>
        <taxon>Pentapetalae</taxon>
        <taxon>Caryophyllales</taxon>
        <taxon>Cactineae</taxon>
        <taxon>Cactaceae</taxon>
        <taxon>Cactoideae</taxon>
        <taxon>Echinocereeae</taxon>
        <taxon>Carnegiea</taxon>
    </lineage>
</organism>
<dbReference type="PANTHER" id="PTHR46929:SF23">
    <property type="entry name" value="L10-INTERACTING MYB DOMAIN-CONTAINING PROTEIN-LIKE"/>
    <property type="match status" value="1"/>
</dbReference>
<proteinExistence type="predicted"/>
<evidence type="ECO:0000259" key="1">
    <source>
        <dbReference type="Pfam" id="PF26138"/>
    </source>
</evidence>
<dbReference type="InterPro" id="IPR058353">
    <property type="entry name" value="DUF8040"/>
</dbReference>
<protein>
    <recommendedName>
        <fullName evidence="1">DUF8040 domain-containing protein</fullName>
    </recommendedName>
</protein>